<sequence length="113" mass="12424">MKLRKDQLVCLRLDDAAQVLLAEVKDIVVNARGELTCWARPLVLRSGEGQVQDVRQAPDLLWPATEFEAALDAEVAPLLAVLATEALFPDPVRTASLLQFVRGCTESRTRRAG</sequence>
<accession>A0ABY3PMM1</accession>
<dbReference type="RefSeq" id="WP_230841941.1">
    <property type="nucleotide sequence ID" value="NZ_CP063845.1"/>
</dbReference>
<gene>
    <name evidence="1" type="ORF">ISF26_01090</name>
</gene>
<reference evidence="1 2" key="1">
    <citation type="journal article" date="2021" name="Genome Biol. Evol.">
        <title>Complete Genome Sequencing of a Novel Gloeobacter Species from a Waterfall Cave in Mexico.</title>
        <authorList>
            <person name="Saw J.H."/>
            <person name="Cardona T."/>
            <person name="Montejano G."/>
        </authorList>
    </citation>
    <scope>NUCLEOTIDE SEQUENCE [LARGE SCALE GENOMIC DNA]</scope>
    <source>
        <strain evidence="1">MG652769</strain>
    </source>
</reference>
<proteinExistence type="predicted"/>
<keyword evidence="2" id="KW-1185">Reference proteome</keyword>
<evidence type="ECO:0000313" key="1">
    <source>
        <dbReference type="EMBL" id="UFP94875.1"/>
    </source>
</evidence>
<name>A0ABY3PMM1_9CYAN</name>
<dbReference type="EMBL" id="CP063845">
    <property type="protein sequence ID" value="UFP94875.1"/>
    <property type="molecule type" value="Genomic_DNA"/>
</dbReference>
<evidence type="ECO:0000313" key="2">
    <source>
        <dbReference type="Proteomes" id="UP001054846"/>
    </source>
</evidence>
<dbReference type="Proteomes" id="UP001054846">
    <property type="component" value="Chromosome"/>
</dbReference>
<organism evidence="1 2">
    <name type="scientific">Gloeobacter morelensis MG652769</name>
    <dbReference type="NCBI Taxonomy" id="2781736"/>
    <lineage>
        <taxon>Bacteria</taxon>
        <taxon>Bacillati</taxon>
        <taxon>Cyanobacteriota</taxon>
        <taxon>Cyanophyceae</taxon>
        <taxon>Gloeobacterales</taxon>
        <taxon>Gloeobacteraceae</taxon>
        <taxon>Gloeobacter</taxon>
        <taxon>Gloeobacter morelensis</taxon>
    </lineage>
</organism>
<protein>
    <submittedName>
        <fullName evidence="1">Uncharacterized protein</fullName>
    </submittedName>
</protein>